<evidence type="ECO:0000313" key="1">
    <source>
        <dbReference type="EMBL" id="CRH05212.1"/>
    </source>
</evidence>
<reference evidence="1" key="1">
    <citation type="submission" date="2015-04" db="EMBL/GenBank/DDBJ databases">
        <authorList>
            <person name="Syromyatnikov M.Y."/>
            <person name="Popov V.N."/>
        </authorList>
    </citation>
    <scope>NUCLEOTIDE SEQUENCE</scope>
    <source>
        <strain evidence="1">MO-1</strain>
    </source>
</reference>
<accession>A0A1S7LE41</accession>
<name>A0A1S7LE41_MAGMO</name>
<gene>
    <name evidence="1" type="ORF">MAGMO_1014</name>
</gene>
<proteinExistence type="predicted"/>
<dbReference type="AlphaFoldDB" id="A0A1S7LE41"/>
<sequence length="270" mass="29622">MKQRSLDNTLSLGEGRYRSLPLAGVVALLCCSPATLQAGAWSVTSGLDYHAGDYGQPLATTGWYLPFAISYRTDPWVIKASLPYMWVEGPEWVTTTDSSGATVEQQQNRRQQGVGDLWLSVTRELPWGTQQGITLDLTAKLKLPLADETIGLGTGEVDGALQGDVTKRWGRWLGMGSMSYNWRGRSADYQPLDGWGGSLGGQYDWNRTVAVGLQGAYRQASYAGSEDAWELTGFLTRPITAQWSSSWYLVHGFTESSPDLEGGVSLSYRF</sequence>
<protein>
    <submittedName>
        <fullName evidence="1">Uncharacterized protein</fullName>
    </submittedName>
</protein>
<dbReference type="EMBL" id="LO017727">
    <property type="protein sequence ID" value="CRH05212.1"/>
    <property type="molecule type" value="Genomic_DNA"/>
</dbReference>
<organism evidence="1">
    <name type="scientific">Magnetococcus massalia (strain MO-1)</name>
    <dbReference type="NCBI Taxonomy" id="451514"/>
    <lineage>
        <taxon>Bacteria</taxon>
        <taxon>Pseudomonadati</taxon>
        <taxon>Pseudomonadota</taxon>
        <taxon>Magnetococcia</taxon>
        <taxon>Magnetococcales</taxon>
        <taxon>Magnetococcaceae</taxon>
        <taxon>Magnetococcus</taxon>
    </lineage>
</organism>